<dbReference type="RefSeq" id="WP_371844401.1">
    <property type="nucleotide sequence ID" value="NZ_JBGMEL010000017.1"/>
</dbReference>
<accession>A0ABV4NR25</accession>
<protein>
    <recommendedName>
        <fullName evidence="3">Retrotransposon gag domain-containing protein</fullName>
    </recommendedName>
</protein>
<reference evidence="1 2" key="1">
    <citation type="submission" date="2024-08" db="EMBL/GenBank/DDBJ databases">
        <authorList>
            <person name="Ishaq N."/>
        </authorList>
    </citation>
    <scope>NUCLEOTIDE SEQUENCE [LARGE SCALE GENOMIC DNA]</scope>
    <source>
        <strain evidence="1 2">JCM 30400</strain>
    </source>
</reference>
<evidence type="ECO:0000313" key="1">
    <source>
        <dbReference type="EMBL" id="MFA0791978.1"/>
    </source>
</evidence>
<evidence type="ECO:0008006" key="3">
    <source>
        <dbReference type="Google" id="ProtNLM"/>
    </source>
</evidence>
<organism evidence="1 2">
    <name type="scientific">Microbulbifer echini</name>
    <dbReference type="NCBI Taxonomy" id="1529067"/>
    <lineage>
        <taxon>Bacteria</taxon>
        <taxon>Pseudomonadati</taxon>
        <taxon>Pseudomonadota</taxon>
        <taxon>Gammaproteobacteria</taxon>
        <taxon>Cellvibrionales</taxon>
        <taxon>Microbulbiferaceae</taxon>
        <taxon>Microbulbifer</taxon>
    </lineage>
</organism>
<gene>
    <name evidence="1" type="ORF">ACCI51_15625</name>
</gene>
<proteinExistence type="predicted"/>
<name>A0ABV4NR25_9GAMM</name>
<comment type="caution">
    <text evidence="1">The sequence shown here is derived from an EMBL/GenBank/DDBJ whole genome shotgun (WGS) entry which is preliminary data.</text>
</comment>
<sequence>MEALKKLTKLVNELKEYYLNKNMGGWNIVHFIASPPFKKFECEFDYSVQLDKDEMTFTEYSRRLNQASRIHP</sequence>
<keyword evidence="2" id="KW-1185">Reference proteome</keyword>
<dbReference type="Proteomes" id="UP001569414">
    <property type="component" value="Unassembled WGS sequence"/>
</dbReference>
<dbReference type="EMBL" id="JBGMEL010000017">
    <property type="protein sequence ID" value="MFA0791978.1"/>
    <property type="molecule type" value="Genomic_DNA"/>
</dbReference>
<evidence type="ECO:0000313" key="2">
    <source>
        <dbReference type="Proteomes" id="UP001569414"/>
    </source>
</evidence>